<feature type="compositionally biased region" description="Polar residues" evidence="3">
    <location>
        <begin position="95"/>
        <end position="110"/>
    </location>
</feature>
<dbReference type="EMBL" id="KQ964439">
    <property type="protein sequence ID" value="KXN73308.1"/>
    <property type="molecule type" value="Genomic_DNA"/>
</dbReference>
<feature type="compositionally biased region" description="Polar residues" evidence="3">
    <location>
        <begin position="378"/>
        <end position="393"/>
    </location>
</feature>
<feature type="region of interest" description="Disordered" evidence="3">
    <location>
        <begin position="303"/>
        <end position="393"/>
    </location>
</feature>
<dbReference type="PROSITE" id="PS50089">
    <property type="entry name" value="ZF_RING_2"/>
    <property type="match status" value="1"/>
</dbReference>
<dbReference type="GO" id="GO:0008270">
    <property type="term" value="F:zinc ion binding"/>
    <property type="evidence" value="ECO:0007669"/>
    <property type="project" value="UniProtKB-KW"/>
</dbReference>
<dbReference type="GO" id="GO:0005737">
    <property type="term" value="C:cytoplasm"/>
    <property type="evidence" value="ECO:0007669"/>
    <property type="project" value="TreeGrafter"/>
</dbReference>
<feature type="compositionally biased region" description="Polar residues" evidence="3">
    <location>
        <begin position="327"/>
        <end position="339"/>
    </location>
</feature>
<gene>
    <name evidence="5" type="ORF">CONCODRAFT_77436</name>
</gene>
<dbReference type="InterPro" id="IPR001841">
    <property type="entry name" value="Znf_RING"/>
</dbReference>
<evidence type="ECO:0000256" key="3">
    <source>
        <dbReference type="SAM" id="MobiDB-lite"/>
    </source>
</evidence>
<dbReference type="PANTHER" id="PTHR31315:SF1">
    <property type="entry name" value="PROTEIN SIP5"/>
    <property type="match status" value="1"/>
</dbReference>
<sequence length="393" mass="43463">MGNHQGKHKVKQEETIDYGTYTPFGIYQLSNLDYDQKIIKKLILERKIAPFYKGLNEPDEVIKLPSPLLNKLYQQPRPKSSSQLSLPSSGGGNNKWGNLTGHQKSQSQKSPKIDTSLANAQENILTGLYKKSIECPICFLYYPSNINYSSCCDEPICTECLVEIKRAANSETPPLCPFCAHENFAVRYDHLENPYLANPSNPEISDNDEKPQKHKSASSITADEFRPENMRNSSNRGNQRGTLLGHPGRFLSIRPRSSRRNRGDLPSDYAGYLAAVHNMGVDIEELMIMEAIRASLLEAEQNGYSTENTPASQPAETANAPNDEETVSPQASQQETLPSPSEAADDTIQSDTTSIQTGPINSPTTSPTTTDLDDKRPITNSELIAQEDSTQIA</sequence>
<protein>
    <recommendedName>
        <fullName evidence="4">RING-type domain-containing protein</fullName>
    </recommendedName>
</protein>
<dbReference type="OrthoDB" id="21471at2759"/>
<feature type="compositionally biased region" description="Polar residues" evidence="3">
    <location>
        <begin position="303"/>
        <end position="320"/>
    </location>
</feature>
<name>A0A137PE76_CONC2</name>
<evidence type="ECO:0000313" key="6">
    <source>
        <dbReference type="Proteomes" id="UP000070444"/>
    </source>
</evidence>
<dbReference type="STRING" id="796925.A0A137PE76"/>
<feature type="compositionally biased region" description="Polar residues" evidence="3">
    <location>
        <begin position="230"/>
        <end position="241"/>
    </location>
</feature>
<dbReference type="AlphaFoldDB" id="A0A137PE76"/>
<organism evidence="5 6">
    <name type="scientific">Conidiobolus coronatus (strain ATCC 28846 / CBS 209.66 / NRRL 28638)</name>
    <name type="common">Delacroixia coronata</name>
    <dbReference type="NCBI Taxonomy" id="796925"/>
    <lineage>
        <taxon>Eukaryota</taxon>
        <taxon>Fungi</taxon>
        <taxon>Fungi incertae sedis</taxon>
        <taxon>Zoopagomycota</taxon>
        <taxon>Entomophthoromycotina</taxon>
        <taxon>Entomophthoromycetes</taxon>
        <taxon>Entomophthorales</taxon>
        <taxon>Ancylistaceae</taxon>
        <taxon>Conidiobolus</taxon>
    </lineage>
</organism>
<feature type="compositionally biased region" description="Low complexity" evidence="3">
    <location>
        <begin position="77"/>
        <end position="88"/>
    </location>
</feature>
<dbReference type="OMA" id="MDLEDWM"/>
<proteinExistence type="inferred from homology"/>
<comment type="similarity">
    <text evidence="1">Belongs to the SIP5 family.</text>
</comment>
<reference evidence="5 6" key="1">
    <citation type="journal article" date="2015" name="Genome Biol. Evol.">
        <title>Phylogenomic analyses indicate that early fungi evolved digesting cell walls of algal ancestors of land plants.</title>
        <authorList>
            <person name="Chang Y."/>
            <person name="Wang S."/>
            <person name="Sekimoto S."/>
            <person name="Aerts A.L."/>
            <person name="Choi C."/>
            <person name="Clum A."/>
            <person name="LaButti K.M."/>
            <person name="Lindquist E.A."/>
            <person name="Yee Ngan C."/>
            <person name="Ohm R.A."/>
            <person name="Salamov A.A."/>
            <person name="Grigoriev I.V."/>
            <person name="Spatafora J.W."/>
            <person name="Berbee M.L."/>
        </authorList>
    </citation>
    <scope>NUCLEOTIDE SEQUENCE [LARGE SCALE GENOMIC DNA]</scope>
    <source>
        <strain evidence="5 6">NRRL 28638</strain>
    </source>
</reference>
<feature type="region of interest" description="Disordered" evidence="3">
    <location>
        <begin position="197"/>
        <end position="264"/>
    </location>
</feature>
<feature type="region of interest" description="Disordered" evidence="3">
    <location>
        <begin position="77"/>
        <end position="113"/>
    </location>
</feature>
<evidence type="ECO:0000256" key="1">
    <source>
        <dbReference type="ARBA" id="ARBA00010402"/>
    </source>
</evidence>
<evidence type="ECO:0000256" key="2">
    <source>
        <dbReference type="PROSITE-ProRule" id="PRU00175"/>
    </source>
</evidence>
<keyword evidence="6" id="KW-1185">Reference proteome</keyword>
<dbReference type="InterPro" id="IPR039301">
    <property type="entry name" value="Sip5/DA2"/>
</dbReference>
<dbReference type="Proteomes" id="UP000070444">
    <property type="component" value="Unassembled WGS sequence"/>
</dbReference>
<evidence type="ECO:0000259" key="4">
    <source>
        <dbReference type="PROSITE" id="PS50089"/>
    </source>
</evidence>
<keyword evidence="2" id="KW-0862">Zinc</keyword>
<keyword evidence="2" id="KW-0479">Metal-binding</keyword>
<dbReference type="PANTHER" id="PTHR31315">
    <property type="entry name" value="PROTEIN SIP5"/>
    <property type="match status" value="1"/>
</dbReference>
<feature type="domain" description="RING-type" evidence="4">
    <location>
        <begin position="135"/>
        <end position="179"/>
    </location>
</feature>
<keyword evidence="2" id="KW-0863">Zinc-finger</keyword>
<accession>A0A137PE76</accession>
<evidence type="ECO:0000313" key="5">
    <source>
        <dbReference type="EMBL" id="KXN73308.1"/>
    </source>
</evidence>
<feature type="compositionally biased region" description="Polar residues" evidence="3">
    <location>
        <begin position="347"/>
        <end position="361"/>
    </location>
</feature>